<evidence type="ECO:0000256" key="1">
    <source>
        <dbReference type="SAM" id="MobiDB-lite"/>
    </source>
</evidence>
<protein>
    <recommendedName>
        <fullName evidence="4">Methyltransferase domain-containing protein</fullName>
    </recommendedName>
</protein>
<dbReference type="EMBL" id="JAWQEG010003781">
    <property type="protein sequence ID" value="KAK3864495.1"/>
    <property type="molecule type" value="Genomic_DNA"/>
</dbReference>
<evidence type="ECO:0000313" key="3">
    <source>
        <dbReference type="Proteomes" id="UP001286313"/>
    </source>
</evidence>
<dbReference type="Gene3D" id="3.40.50.150">
    <property type="entry name" value="Vaccinia Virus protein VP39"/>
    <property type="match status" value="1"/>
</dbReference>
<evidence type="ECO:0008006" key="4">
    <source>
        <dbReference type="Google" id="ProtNLM"/>
    </source>
</evidence>
<feature type="region of interest" description="Disordered" evidence="1">
    <location>
        <begin position="16"/>
        <end position="63"/>
    </location>
</feature>
<proteinExistence type="predicted"/>
<organism evidence="2 3">
    <name type="scientific">Petrolisthes cinctipes</name>
    <name type="common">Flat porcelain crab</name>
    <dbReference type="NCBI Taxonomy" id="88211"/>
    <lineage>
        <taxon>Eukaryota</taxon>
        <taxon>Metazoa</taxon>
        <taxon>Ecdysozoa</taxon>
        <taxon>Arthropoda</taxon>
        <taxon>Crustacea</taxon>
        <taxon>Multicrustacea</taxon>
        <taxon>Malacostraca</taxon>
        <taxon>Eumalacostraca</taxon>
        <taxon>Eucarida</taxon>
        <taxon>Decapoda</taxon>
        <taxon>Pleocyemata</taxon>
        <taxon>Anomura</taxon>
        <taxon>Galatheoidea</taxon>
        <taxon>Porcellanidae</taxon>
        <taxon>Petrolisthes</taxon>
    </lineage>
</organism>
<dbReference type="Proteomes" id="UP001286313">
    <property type="component" value="Unassembled WGS sequence"/>
</dbReference>
<dbReference type="InterPro" id="IPR007884">
    <property type="entry name" value="METL9"/>
</dbReference>
<reference evidence="2" key="1">
    <citation type="submission" date="2023-10" db="EMBL/GenBank/DDBJ databases">
        <title>Genome assemblies of two species of porcelain crab, Petrolisthes cinctipes and Petrolisthes manimaculis (Anomura: Porcellanidae).</title>
        <authorList>
            <person name="Angst P."/>
        </authorList>
    </citation>
    <scope>NUCLEOTIDE SEQUENCE</scope>
    <source>
        <strain evidence="2">PB745_01</strain>
        <tissue evidence="2">Gill</tissue>
    </source>
</reference>
<accession>A0AAE1EZ97</accession>
<dbReference type="InterPro" id="IPR029063">
    <property type="entry name" value="SAM-dependent_MTases_sf"/>
</dbReference>
<evidence type="ECO:0000313" key="2">
    <source>
        <dbReference type="EMBL" id="KAK3864495.1"/>
    </source>
</evidence>
<dbReference type="SUPFAM" id="SSF53335">
    <property type="entry name" value="S-adenosyl-L-methionine-dependent methyltransferases"/>
    <property type="match status" value="1"/>
</dbReference>
<dbReference type="PANTHER" id="PTHR12890:SF0">
    <property type="entry name" value="PROTEIN-L-HISTIDINE N-PROS-METHYLTRANSFERASE"/>
    <property type="match status" value="1"/>
</dbReference>
<name>A0AAE1EZ97_PETCI</name>
<dbReference type="Pfam" id="PF05219">
    <property type="entry name" value="DREV"/>
    <property type="match status" value="1"/>
</dbReference>
<keyword evidence="3" id="KW-1185">Reference proteome</keyword>
<dbReference type="PANTHER" id="PTHR12890">
    <property type="entry name" value="DREV PROTEIN"/>
    <property type="match status" value="1"/>
</dbReference>
<gene>
    <name evidence="2" type="ORF">Pcinc_029819</name>
</gene>
<sequence length="119" mass="12821">MFVWSEAQAKQLLGVYSPDGGAEEAHDAQDNPEGAVGHAPGGTLEGQSLGTEEGTEGETGVWSNRRTWMGERLLDLGAGDGYVTKVLAKGATHVDVTETSPIMRRRLRGLGYRFDFQNV</sequence>
<dbReference type="GO" id="GO:0106370">
    <property type="term" value="F:protein-L-histidine N-pros-methyltransferase activity"/>
    <property type="evidence" value="ECO:0007669"/>
    <property type="project" value="InterPro"/>
</dbReference>
<comment type="caution">
    <text evidence="2">The sequence shown here is derived from an EMBL/GenBank/DDBJ whole genome shotgun (WGS) entry which is preliminary data.</text>
</comment>
<dbReference type="AlphaFoldDB" id="A0AAE1EZ97"/>